<sequence>MSLDPHGNVHTVESDEEFETLILTAEETPVIVDFYADWCGPCKQIAPLFTELSVKHSNAIFLRTSAEKHGVRAMPTFLVFLRGQKAQEMKGANPEGLRSFIQQATSGQIITEPSNKSESITPTQPTPTPSTTPSAAPSIQPTPSAKPAHSFKYFPNNSYTYFETGKTDQIVDKLIELNNKYNGTQDNRSLSESEKKILKEISTVLKNTSQYHVSKITRTQVNVFSKMLLWQPEDRFPALDLLRLLILHPDASQLFAEQGHLDLLSLLHQKELPWQSHTMVLRFVCNSFKFTSLRQSVTSQLDSILVAIDSLKSHEKEQVRLPAVTVLFNFSIYFHQEKGQASQKKKVIERLLNKLSAEKDEETQLRTVVSLGELLSDPSDSTFLCAEVWKDKALASNLASFAPATPKVTEALKELQLIFTGTLPRKPEEKKAAPVQTETPSAFPSMPNIPGIGANPRLMQALQNPSTMAKLQQMMSNPMAISQFRDDPEIGQLIELINSMMLNR</sequence>
<evidence type="ECO:0000259" key="7">
    <source>
        <dbReference type="PROSITE" id="PS51396"/>
    </source>
</evidence>
<organism evidence="8 9">
    <name type="scientific">Planoprotostelium fungivorum</name>
    <dbReference type="NCBI Taxonomy" id="1890364"/>
    <lineage>
        <taxon>Eukaryota</taxon>
        <taxon>Amoebozoa</taxon>
        <taxon>Evosea</taxon>
        <taxon>Variosea</taxon>
        <taxon>Cavosteliida</taxon>
        <taxon>Cavosteliaceae</taxon>
        <taxon>Planoprotostelium</taxon>
    </lineage>
</organism>
<feature type="region of interest" description="Disordered" evidence="5">
    <location>
        <begin position="428"/>
        <end position="447"/>
    </location>
</feature>
<evidence type="ECO:0000313" key="8">
    <source>
        <dbReference type="EMBL" id="PRP80399.1"/>
    </source>
</evidence>
<keyword evidence="3" id="KW-0249">Electron transport</keyword>
<dbReference type="SUPFAM" id="SSF52833">
    <property type="entry name" value="Thioredoxin-like"/>
    <property type="match status" value="1"/>
</dbReference>
<accession>A0A2P6N8X6</accession>
<feature type="domain" description="Thioredoxin" evidence="6">
    <location>
        <begin position="1"/>
        <end position="176"/>
    </location>
</feature>
<dbReference type="InterPro" id="IPR016024">
    <property type="entry name" value="ARM-type_fold"/>
</dbReference>
<feature type="compositionally biased region" description="Low complexity" evidence="5">
    <location>
        <begin position="131"/>
        <end position="143"/>
    </location>
</feature>
<evidence type="ECO:0000256" key="1">
    <source>
        <dbReference type="ARBA" id="ARBA00003318"/>
    </source>
</evidence>
<dbReference type="PRINTS" id="PR00421">
    <property type="entry name" value="THIOREDOXIN"/>
</dbReference>
<dbReference type="Gene3D" id="1.25.10.10">
    <property type="entry name" value="Leucine-rich Repeat Variant"/>
    <property type="match status" value="1"/>
</dbReference>
<dbReference type="CDD" id="cd02947">
    <property type="entry name" value="TRX_family"/>
    <property type="match status" value="1"/>
</dbReference>
<dbReference type="EMBL" id="MDYQ01000150">
    <property type="protein sequence ID" value="PRP80399.1"/>
    <property type="molecule type" value="Genomic_DNA"/>
</dbReference>
<keyword evidence="3" id="KW-0813">Transport</keyword>
<dbReference type="SUPFAM" id="SSF48371">
    <property type="entry name" value="ARM repeat"/>
    <property type="match status" value="1"/>
</dbReference>
<reference evidence="8 9" key="1">
    <citation type="journal article" date="2018" name="Genome Biol. Evol.">
        <title>Multiple Roots of Fruiting Body Formation in Amoebozoa.</title>
        <authorList>
            <person name="Hillmann F."/>
            <person name="Forbes G."/>
            <person name="Novohradska S."/>
            <person name="Ferling I."/>
            <person name="Riege K."/>
            <person name="Groth M."/>
            <person name="Westermann M."/>
            <person name="Marz M."/>
            <person name="Spaller T."/>
            <person name="Winckler T."/>
            <person name="Schaap P."/>
            <person name="Glockner G."/>
        </authorList>
    </citation>
    <scope>NUCLEOTIDE SEQUENCE [LARGE SCALE GENOMIC DNA]</scope>
    <source>
        <strain evidence="8 9">Jena</strain>
    </source>
</reference>
<dbReference type="SMART" id="SM00727">
    <property type="entry name" value="STI1"/>
    <property type="match status" value="1"/>
</dbReference>
<dbReference type="Pfam" id="PF08324">
    <property type="entry name" value="PUL"/>
    <property type="match status" value="1"/>
</dbReference>
<dbReference type="InterPro" id="IPR013535">
    <property type="entry name" value="PUL_dom"/>
</dbReference>
<evidence type="ECO:0000313" key="9">
    <source>
        <dbReference type="Proteomes" id="UP000241769"/>
    </source>
</evidence>
<comment type="caution">
    <text evidence="8">The sequence shown here is derived from an EMBL/GenBank/DDBJ whole genome shotgun (WGS) entry which is preliminary data.</text>
</comment>
<protein>
    <submittedName>
        <fullName evidence="8">Phospholipase A-2-activating protein</fullName>
    </submittedName>
</protein>
<dbReference type="Gene3D" id="1.10.260.100">
    <property type="match status" value="1"/>
</dbReference>
<dbReference type="PROSITE" id="PS51352">
    <property type="entry name" value="THIOREDOXIN_2"/>
    <property type="match status" value="1"/>
</dbReference>
<dbReference type="InterPro" id="IPR006636">
    <property type="entry name" value="STI1_HS-bd"/>
</dbReference>
<dbReference type="InterPro" id="IPR011989">
    <property type="entry name" value="ARM-like"/>
</dbReference>
<dbReference type="PROSITE" id="PS51396">
    <property type="entry name" value="PUL"/>
    <property type="match status" value="1"/>
</dbReference>
<dbReference type="Proteomes" id="UP000241769">
    <property type="component" value="Unassembled WGS sequence"/>
</dbReference>
<dbReference type="Pfam" id="PF00085">
    <property type="entry name" value="Thioredoxin"/>
    <property type="match status" value="1"/>
</dbReference>
<dbReference type="Pfam" id="PF17830">
    <property type="entry name" value="STI1-HOP_DP"/>
    <property type="match status" value="1"/>
</dbReference>
<keyword evidence="9" id="KW-1185">Reference proteome</keyword>
<keyword evidence="4" id="KW-1015">Disulfide bond</keyword>
<feature type="domain" description="PUL" evidence="7">
    <location>
        <begin position="152"/>
        <end position="418"/>
    </location>
</feature>
<proteinExistence type="predicted"/>
<gene>
    <name evidence="8" type="ORF">PROFUN_11945</name>
</gene>
<dbReference type="Gene3D" id="3.40.30.10">
    <property type="entry name" value="Glutaredoxin"/>
    <property type="match status" value="1"/>
</dbReference>
<comment type="function">
    <text evidence="1">Participates in various redox reactions through the reversible oxidation of its active center dithiol to a disulfide and catalyzes dithiol-disulfide exchange reactions.</text>
</comment>
<evidence type="ECO:0000256" key="5">
    <source>
        <dbReference type="SAM" id="MobiDB-lite"/>
    </source>
</evidence>
<evidence type="ECO:0000256" key="2">
    <source>
        <dbReference type="ARBA" id="ARBA00022737"/>
    </source>
</evidence>
<name>A0A2P6N8X6_9EUKA</name>
<keyword evidence="2" id="KW-0677">Repeat</keyword>
<dbReference type="OrthoDB" id="25146at2759"/>
<evidence type="ECO:0000256" key="3">
    <source>
        <dbReference type="ARBA" id="ARBA00022982"/>
    </source>
</evidence>
<evidence type="ECO:0000256" key="4">
    <source>
        <dbReference type="ARBA" id="ARBA00023157"/>
    </source>
</evidence>
<feature type="region of interest" description="Disordered" evidence="5">
    <location>
        <begin position="111"/>
        <end position="148"/>
    </location>
</feature>
<dbReference type="AlphaFoldDB" id="A0A2P6N8X6"/>
<dbReference type="InParanoid" id="A0A2P6N8X6"/>
<dbReference type="InterPro" id="IPR013766">
    <property type="entry name" value="Thioredoxin_domain"/>
</dbReference>
<dbReference type="STRING" id="1890364.A0A2P6N8X6"/>
<dbReference type="PROSITE" id="PS00194">
    <property type="entry name" value="THIOREDOXIN_1"/>
    <property type="match status" value="1"/>
</dbReference>
<evidence type="ECO:0000259" key="6">
    <source>
        <dbReference type="PROSITE" id="PS51352"/>
    </source>
</evidence>
<dbReference type="InterPro" id="IPR036249">
    <property type="entry name" value="Thioredoxin-like_sf"/>
</dbReference>
<dbReference type="InterPro" id="IPR041243">
    <property type="entry name" value="STI1/HOP_DP"/>
</dbReference>
<dbReference type="InterPro" id="IPR017937">
    <property type="entry name" value="Thioredoxin_CS"/>
</dbReference>
<dbReference type="PANTHER" id="PTHR46115">
    <property type="entry name" value="THIOREDOXIN-LIKE PROTEIN 1"/>
    <property type="match status" value="1"/>
</dbReference>